<dbReference type="Proteomes" id="UP000010953">
    <property type="component" value="Unassembled WGS sequence"/>
</dbReference>
<dbReference type="Pfam" id="PF01663">
    <property type="entry name" value="Phosphodiest"/>
    <property type="match status" value="1"/>
</dbReference>
<dbReference type="Gene3D" id="3.40.720.10">
    <property type="entry name" value="Alkaline Phosphatase, subunit A"/>
    <property type="match status" value="1"/>
</dbReference>
<dbReference type="CDD" id="cd16018">
    <property type="entry name" value="Enpp"/>
    <property type="match status" value="1"/>
</dbReference>
<organism evidence="1 2">
    <name type="scientific">Mariniradius saccharolyticus AK6</name>
    <dbReference type="NCBI Taxonomy" id="1239962"/>
    <lineage>
        <taxon>Bacteria</taxon>
        <taxon>Pseudomonadati</taxon>
        <taxon>Bacteroidota</taxon>
        <taxon>Cytophagia</taxon>
        <taxon>Cytophagales</taxon>
        <taxon>Cyclobacteriaceae</taxon>
        <taxon>Mariniradius</taxon>
    </lineage>
</organism>
<dbReference type="AlphaFoldDB" id="M7XXN6"/>
<dbReference type="PANTHER" id="PTHR10151:SF120">
    <property type="entry name" value="BIS(5'-ADENOSYL)-TRIPHOSPHATASE"/>
    <property type="match status" value="1"/>
</dbReference>
<comment type="caution">
    <text evidence="1">The sequence shown here is derived from an EMBL/GenBank/DDBJ whole genome shotgun (WGS) entry which is preliminary data.</text>
</comment>
<dbReference type="InParanoid" id="M7XXN6"/>
<name>M7XXN6_9BACT</name>
<gene>
    <name evidence="1" type="ORF">C943_00534</name>
</gene>
<dbReference type="InterPro" id="IPR017850">
    <property type="entry name" value="Alkaline_phosphatase_core_sf"/>
</dbReference>
<evidence type="ECO:0000313" key="2">
    <source>
        <dbReference type="Proteomes" id="UP000010953"/>
    </source>
</evidence>
<keyword evidence="2" id="KW-1185">Reference proteome</keyword>
<evidence type="ECO:0000313" key="1">
    <source>
        <dbReference type="EMBL" id="EMS33257.1"/>
    </source>
</evidence>
<dbReference type="SUPFAM" id="SSF53649">
    <property type="entry name" value="Alkaline phosphatase-like"/>
    <property type="match status" value="1"/>
</dbReference>
<reference evidence="1" key="1">
    <citation type="submission" date="2013-01" db="EMBL/GenBank/DDBJ databases">
        <title>Genome assembly of Mariniradius saccharolyticus AK6.</title>
        <authorList>
            <person name="Vaidya B."/>
            <person name="Khatri I."/>
            <person name="Tanuku N.R.S."/>
            <person name="Subramanian S."/>
            <person name="Pinnaka A."/>
        </authorList>
    </citation>
    <scope>NUCLEOTIDE SEQUENCE [LARGE SCALE GENOMIC DNA]</scope>
    <source>
        <strain evidence="1">AK6</strain>
    </source>
</reference>
<dbReference type="EMBL" id="AMZY02000010">
    <property type="protein sequence ID" value="EMS33257.1"/>
    <property type="molecule type" value="Genomic_DNA"/>
</dbReference>
<sequence>MFKIGLQLIVFCFFCLKTTAQENQNHVILISLDGFRYDYVDRFHPENLSRFVASGTAAKSMISSFPTKTFPSHYAVATGMRPENNGLVNNSFFDPEKGQVYSIGNKPIVHDPYWYAGTPLWVQAEQHGVKAASFFFVGSETAIKGTLPSFYYVYDGNVPNLTRVGKVLEWLQLPEAERPRLITMYFSDMDDVGHMYGPDNDAQLSKKLEKLDRELGSLFEALKSLDLPITVVIVSDHGMTNVPIENLVDLDQMTKGIQGKVVNNGSLAHVYLDDPSSADLVLEELRKFPLPIKVDKVSDKTFYRNVDKFGKRMGDILIMADLGYYLATASDMVKYQQRSARFGTKVFGEHGYSPEYKDMHGIFYANGPQIRPGFQIETFENVHVYPLICQILGLPIPADIDGSTEVLQPILKEKVQ</sequence>
<dbReference type="eggNOG" id="COG1524">
    <property type="taxonomic scope" value="Bacteria"/>
</dbReference>
<dbReference type="OrthoDB" id="9779418at2"/>
<protein>
    <submittedName>
        <fullName evidence="1">Alkaline phosphodiesterase I</fullName>
    </submittedName>
</protein>
<dbReference type="PANTHER" id="PTHR10151">
    <property type="entry name" value="ECTONUCLEOTIDE PYROPHOSPHATASE/PHOSPHODIESTERASE"/>
    <property type="match status" value="1"/>
</dbReference>
<dbReference type="GO" id="GO:0016787">
    <property type="term" value="F:hydrolase activity"/>
    <property type="evidence" value="ECO:0007669"/>
    <property type="project" value="UniProtKB-ARBA"/>
</dbReference>
<dbReference type="InterPro" id="IPR002591">
    <property type="entry name" value="Phosphodiest/P_Trfase"/>
</dbReference>
<accession>M7XXN6</accession>
<proteinExistence type="predicted"/>
<dbReference type="STRING" id="1239962.C943_00534"/>